<sequence>MQPVDKTVIDRAVRNVYRPFLADPDPAKMPILGDLYDELLRQPEPEAARIAAALELYVSGSLNVFNHRTNVELNNRLVCFDIKQLGKQLKKLGMLIVQDQTWNRVTINRAEKKSTRYYMGRVSLALKRGTDGSLQRGDLEAFP</sequence>
<dbReference type="EMBL" id="UFWD01000001">
    <property type="protein sequence ID" value="SUY22764.1"/>
    <property type="molecule type" value="Genomic_DNA"/>
</dbReference>
<dbReference type="AlphaFoldDB" id="A0A381I9D9"/>
<organism evidence="1">
    <name type="scientific">Clostridioides difficile</name>
    <name type="common">Peptoclostridium difficile</name>
    <dbReference type="NCBI Taxonomy" id="1496"/>
    <lineage>
        <taxon>Bacteria</taxon>
        <taxon>Bacillati</taxon>
        <taxon>Bacillota</taxon>
        <taxon>Clostridia</taxon>
        <taxon>Peptostreptococcales</taxon>
        <taxon>Peptostreptococcaceae</taxon>
        <taxon>Clostridioides</taxon>
    </lineage>
</organism>
<accession>A0A381I9D9</accession>
<dbReference type="Gene3D" id="3.40.50.300">
    <property type="entry name" value="P-loop containing nucleotide triphosphate hydrolases"/>
    <property type="match status" value="1"/>
</dbReference>
<dbReference type="Gene3D" id="1.10.8.730">
    <property type="match status" value="1"/>
</dbReference>
<name>A0A381I9D9_CLODI</name>
<gene>
    <name evidence="1" type="ORF">NCTC13307_01371</name>
</gene>
<reference evidence="1" key="1">
    <citation type="submission" date="2018-06" db="EMBL/GenBank/DDBJ databases">
        <authorList>
            <consortium name="Pathogen Informatics"/>
            <person name="Doyle S."/>
        </authorList>
    </citation>
    <scope>NUCLEOTIDE SEQUENCE</scope>
    <source>
        <strain evidence="1">NCTC13307</strain>
    </source>
</reference>
<evidence type="ECO:0000313" key="1">
    <source>
        <dbReference type="EMBL" id="SUY22764.1"/>
    </source>
</evidence>
<dbReference type="InterPro" id="IPR027417">
    <property type="entry name" value="P-loop_NTPase"/>
</dbReference>
<proteinExistence type="predicted"/>
<protein>
    <submittedName>
        <fullName evidence="1">TraE protein</fullName>
    </submittedName>
</protein>